<evidence type="ECO:0000313" key="2">
    <source>
        <dbReference type="Proteomes" id="UP000252519"/>
    </source>
</evidence>
<evidence type="ECO:0000313" key="1">
    <source>
        <dbReference type="EMBL" id="RCN49478.1"/>
    </source>
</evidence>
<organism evidence="1 2">
    <name type="scientific">Ancylostoma caninum</name>
    <name type="common">Dog hookworm</name>
    <dbReference type="NCBI Taxonomy" id="29170"/>
    <lineage>
        <taxon>Eukaryota</taxon>
        <taxon>Metazoa</taxon>
        <taxon>Ecdysozoa</taxon>
        <taxon>Nematoda</taxon>
        <taxon>Chromadorea</taxon>
        <taxon>Rhabditida</taxon>
        <taxon>Rhabditina</taxon>
        <taxon>Rhabditomorpha</taxon>
        <taxon>Strongyloidea</taxon>
        <taxon>Ancylostomatidae</taxon>
        <taxon>Ancylostomatinae</taxon>
        <taxon>Ancylostoma</taxon>
    </lineage>
</organism>
<sequence>MIRAVSACFPGASLPPLSFCLFQSADCDRKRVVSLASRAHKRLASTHPAPIFCDPQSSAVAPPHTIMDMLYSVCFKNRERVEEERWTRGRPVAQPRYSQLSERIPVHRVVEDYRRSDYRYDDHGP</sequence>
<gene>
    <name evidence="1" type="ORF">ANCCAN_04419</name>
</gene>
<dbReference type="EMBL" id="JOJR01000033">
    <property type="protein sequence ID" value="RCN49478.1"/>
    <property type="molecule type" value="Genomic_DNA"/>
</dbReference>
<keyword evidence="2" id="KW-1185">Reference proteome</keyword>
<reference evidence="1 2" key="1">
    <citation type="submission" date="2014-10" db="EMBL/GenBank/DDBJ databases">
        <title>Draft genome of the hookworm Ancylostoma caninum.</title>
        <authorList>
            <person name="Mitreva M."/>
        </authorList>
    </citation>
    <scope>NUCLEOTIDE SEQUENCE [LARGE SCALE GENOMIC DNA]</scope>
    <source>
        <strain evidence="1 2">Baltimore</strain>
    </source>
</reference>
<proteinExistence type="predicted"/>
<dbReference type="Proteomes" id="UP000252519">
    <property type="component" value="Unassembled WGS sequence"/>
</dbReference>
<dbReference type="OrthoDB" id="5870240at2759"/>
<protein>
    <submittedName>
        <fullName evidence="1">Uncharacterized protein</fullName>
    </submittedName>
</protein>
<name>A0A368H121_ANCCA</name>
<comment type="caution">
    <text evidence="1">The sequence shown here is derived from an EMBL/GenBank/DDBJ whole genome shotgun (WGS) entry which is preliminary data.</text>
</comment>
<dbReference type="AlphaFoldDB" id="A0A368H121"/>
<accession>A0A368H121</accession>